<dbReference type="Proteomes" id="UP000004105">
    <property type="component" value="Unassembled WGS sequence"/>
</dbReference>
<keyword evidence="2" id="KW-0732">Signal</keyword>
<dbReference type="OrthoDB" id="5298305at2"/>
<evidence type="ECO:0000313" key="3">
    <source>
        <dbReference type="EMBL" id="EGF12260.1"/>
    </source>
</evidence>
<evidence type="ECO:0008006" key="5">
    <source>
        <dbReference type="Google" id="ProtNLM"/>
    </source>
</evidence>
<reference evidence="3 4" key="1">
    <citation type="submission" date="2011-02" db="EMBL/GenBank/DDBJ databases">
        <authorList>
            <person name="Muzny D."/>
            <person name="Qin X."/>
            <person name="Deng J."/>
            <person name="Jiang H."/>
            <person name="Liu Y."/>
            <person name="Qu J."/>
            <person name="Song X.-Z."/>
            <person name="Zhang L."/>
            <person name="Thornton R."/>
            <person name="Coyle M."/>
            <person name="Francisco L."/>
            <person name="Jackson L."/>
            <person name="Javaid M."/>
            <person name="Korchina V."/>
            <person name="Kovar C."/>
            <person name="Mata R."/>
            <person name="Mathew T."/>
            <person name="Ngo R."/>
            <person name="Nguyen L."/>
            <person name="Nguyen N."/>
            <person name="Okwuonu G."/>
            <person name="Ongeri F."/>
            <person name="Pham C."/>
            <person name="Simmons D."/>
            <person name="Wilczek-Boney K."/>
            <person name="Hale W."/>
            <person name="Jakkamsetti A."/>
            <person name="Pham P."/>
            <person name="Ruth R."/>
            <person name="San Lucas F."/>
            <person name="Warren J."/>
            <person name="Zhang J."/>
            <person name="Zhao Z."/>
            <person name="Zhou C."/>
            <person name="Zhu D."/>
            <person name="Lee S."/>
            <person name="Bess C."/>
            <person name="Blankenburg K."/>
            <person name="Forbes L."/>
            <person name="Fu Q."/>
            <person name="Gubbala S."/>
            <person name="Hirani K."/>
            <person name="Jayaseelan J.C."/>
            <person name="Lara F."/>
            <person name="Munidasa M."/>
            <person name="Palculict T."/>
            <person name="Patil S."/>
            <person name="Pu L.-L."/>
            <person name="Saada N."/>
            <person name="Tang L."/>
            <person name="Weissenberger G."/>
            <person name="Zhu Y."/>
            <person name="Hemphill L."/>
            <person name="Shang Y."/>
            <person name="Youmans B."/>
            <person name="Ayvaz T."/>
            <person name="Ross M."/>
            <person name="Santibanez J."/>
            <person name="Aqrawi P."/>
            <person name="Gross S."/>
            <person name="Joshi V."/>
            <person name="Fowler G."/>
            <person name="Nazareth L."/>
            <person name="Reid J."/>
            <person name="Worley K."/>
            <person name="Petrosino J."/>
            <person name="Highlander S."/>
            <person name="Gibbs R."/>
        </authorList>
    </citation>
    <scope>NUCLEOTIDE SEQUENCE [LARGE SCALE GENOMIC DNA]</scope>
    <source>
        <strain evidence="3 4">ATCC BAA-1200</strain>
    </source>
</reference>
<evidence type="ECO:0000256" key="1">
    <source>
        <dbReference type="SAM" id="MobiDB-lite"/>
    </source>
</evidence>
<protein>
    <recommendedName>
        <fullName evidence="5">Type IV conjugative transfer system protein TraV</fullName>
    </recommendedName>
</protein>
<feature type="compositionally biased region" description="Polar residues" evidence="1">
    <location>
        <begin position="179"/>
        <end position="211"/>
    </location>
</feature>
<dbReference type="InterPro" id="IPR014118">
    <property type="entry name" value="T4SS_TraV"/>
</dbReference>
<accession>F2B8G5</accession>
<dbReference type="Pfam" id="PF09676">
    <property type="entry name" value="TraV"/>
    <property type="match status" value="1"/>
</dbReference>
<comment type="caution">
    <text evidence="3">The sequence shown here is derived from an EMBL/GenBank/DDBJ whole genome shotgun (WGS) entry which is preliminary data.</text>
</comment>
<feature type="signal peptide" evidence="2">
    <location>
        <begin position="1"/>
        <end position="22"/>
    </location>
</feature>
<name>F2B8G5_9NEIS</name>
<evidence type="ECO:0000313" key="4">
    <source>
        <dbReference type="Proteomes" id="UP000004105"/>
    </source>
</evidence>
<dbReference type="RefSeq" id="WP_007341064.1">
    <property type="nucleotide sequence ID" value="NZ_GL878494.1"/>
</dbReference>
<dbReference type="HOGENOM" id="CLU_1233942_0_0_4"/>
<dbReference type="PROSITE" id="PS51257">
    <property type="entry name" value="PROKAR_LIPOPROTEIN"/>
    <property type="match status" value="1"/>
</dbReference>
<feature type="chain" id="PRO_5003279373" description="Type IV conjugative transfer system protein TraV" evidence="2">
    <location>
        <begin position="23"/>
        <end position="224"/>
    </location>
</feature>
<organism evidence="3 4">
    <name type="scientific">Neisseria bacilliformis ATCC BAA-1200</name>
    <dbReference type="NCBI Taxonomy" id="888742"/>
    <lineage>
        <taxon>Bacteria</taxon>
        <taxon>Pseudomonadati</taxon>
        <taxon>Pseudomonadota</taxon>
        <taxon>Betaproteobacteria</taxon>
        <taxon>Neisseriales</taxon>
        <taxon>Neisseriaceae</taxon>
        <taxon>Neisseria</taxon>
    </lineage>
</organism>
<evidence type="ECO:0000256" key="2">
    <source>
        <dbReference type="SAM" id="SignalP"/>
    </source>
</evidence>
<sequence>MIKETVSSALAALLLAGCAASMNTGSGKLGCGRIKQGACMDMAQAWDASDDYRPGEYPASSNVAGSSKITPFLPEPVPNAAAIYEPKPVLMPAQVLRVWVNAYEDSNGSLVYPTRVFSEVTPRRWNVGYSAAQAIESSRTVTPLVAPTVDGTTTQRAGGQGAAVSEGSAVPVTEESDSVETAPQTQPDNTQRPSENTHTQDSGGSPAQRQPESLPAGELPAPLQ</sequence>
<feature type="region of interest" description="Disordered" evidence="1">
    <location>
        <begin position="149"/>
        <end position="224"/>
    </location>
</feature>
<keyword evidence="4" id="KW-1185">Reference proteome</keyword>
<dbReference type="AlphaFoldDB" id="F2B8G5"/>
<proteinExistence type="predicted"/>
<gene>
    <name evidence="3" type="ORF">HMPREF9123_0049</name>
</gene>
<dbReference type="EMBL" id="AFAY01000002">
    <property type="protein sequence ID" value="EGF12260.1"/>
    <property type="molecule type" value="Genomic_DNA"/>
</dbReference>